<dbReference type="PROSITE" id="PS50110">
    <property type="entry name" value="RESPONSE_REGULATORY"/>
    <property type="match status" value="1"/>
</dbReference>
<feature type="modified residue" description="4-aspartylphosphate" evidence="1">
    <location>
        <position position="56"/>
    </location>
</feature>
<dbReference type="AlphaFoldDB" id="A0A8J4H6V4"/>
<evidence type="ECO:0000256" key="1">
    <source>
        <dbReference type="PROSITE-ProRule" id="PRU00169"/>
    </source>
</evidence>
<comment type="caution">
    <text evidence="3">The sequence shown here is derived from an EMBL/GenBank/DDBJ whole genome shotgun (WGS) entry which is preliminary data.</text>
</comment>
<sequence length="136" mass="14895">MRVMATVMVVDDVPMMRDMLKDIVLDCGHTIAGEASNGMEALELYRSCRPDLVTMDVTMPEMDGVTALKHILQFDANAKIIMCSAIGQQKVVLEAIMSGAKDYIIKPFRPEMVSSAIAQVISKGTTPTETILERTS</sequence>
<organism evidence="3 4">
    <name type="scientific">Xylanibacillus composti</name>
    <dbReference type="NCBI Taxonomy" id="1572762"/>
    <lineage>
        <taxon>Bacteria</taxon>
        <taxon>Bacillati</taxon>
        <taxon>Bacillota</taxon>
        <taxon>Bacilli</taxon>
        <taxon>Bacillales</taxon>
        <taxon>Paenibacillaceae</taxon>
        <taxon>Xylanibacillus</taxon>
    </lineage>
</organism>
<feature type="domain" description="Response regulatory" evidence="2">
    <location>
        <begin position="6"/>
        <end position="121"/>
    </location>
</feature>
<keyword evidence="4" id="KW-1185">Reference proteome</keyword>
<dbReference type="PANTHER" id="PTHR43228:SF1">
    <property type="entry name" value="TWO-COMPONENT RESPONSE REGULATOR ARR22"/>
    <property type="match status" value="1"/>
</dbReference>
<accession>A0A8J4H6V4</accession>
<keyword evidence="1" id="KW-0597">Phosphoprotein</keyword>
<dbReference type="InterPro" id="IPR052048">
    <property type="entry name" value="ST_Response_Regulator"/>
</dbReference>
<evidence type="ECO:0000313" key="4">
    <source>
        <dbReference type="Proteomes" id="UP000677918"/>
    </source>
</evidence>
<dbReference type="InterPro" id="IPR011006">
    <property type="entry name" value="CheY-like_superfamily"/>
</dbReference>
<dbReference type="SMART" id="SM00448">
    <property type="entry name" value="REC"/>
    <property type="match status" value="1"/>
</dbReference>
<protein>
    <submittedName>
        <fullName evidence="3">Chemotaxis protein CheY</fullName>
    </submittedName>
</protein>
<dbReference type="Gene3D" id="3.40.50.2300">
    <property type="match status" value="1"/>
</dbReference>
<dbReference type="Proteomes" id="UP000677918">
    <property type="component" value="Unassembled WGS sequence"/>
</dbReference>
<evidence type="ECO:0000313" key="3">
    <source>
        <dbReference type="EMBL" id="GIQ70014.1"/>
    </source>
</evidence>
<dbReference type="InterPro" id="IPR001789">
    <property type="entry name" value="Sig_transdc_resp-reg_receiver"/>
</dbReference>
<dbReference type="EMBL" id="BOVK01000038">
    <property type="protein sequence ID" value="GIQ70014.1"/>
    <property type="molecule type" value="Genomic_DNA"/>
</dbReference>
<gene>
    <name evidence="3" type="primary">cheY_2</name>
    <name evidence="3" type="ORF">XYCOK13_28380</name>
</gene>
<dbReference type="Pfam" id="PF00072">
    <property type="entry name" value="Response_reg"/>
    <property type="match status" value="1"/>
</dbReference>
<dbReference type="GO" id="GO:0000160">
    <property type="term" value="P:phosphorelay signal transduction system"/>
    <property type="evidence" value="ECO:0007669"/>
    <property type="project" value="InterPro"/>
</dbReference>
<reference evidence="3" key="1">
    <citation type="submission" date="2021-04" db="EMBL/GenBank/DDBJ databases">
        <title>Draft genome sequence of Xylanibacillus composti strain K13.</title>
        <authorList>
            <person name="Uke A."/>
            <person name="Chhe C."/>
            <person name="Baramee S."/>
            <person name="Kosugi A."/>
        </authorList>
    </citation>
    <scope>NUCLEOTIDE SEQUENCE</scope>
    <source>
        <strain evidence="3">K13</strain>
    </source>
</reference>
<dbReference type="SUPFAM" id="SSF52172">
    <property type="entry name" value="CheY-like"/>
    <property type="match status" value="1"/>
</dbReference>
<name>A0A8J4H6V4_9BACL</name>
<dbReference type="PANTHER" id="PTHR43228">
    <property type="entry name" value="TWO-COMPONENT RESPONSE REGULATOR"/>
    <property type="match status" value="1"/>
</dbReference>
<evidence type="ECO:0000259" key="2">
    <source>
        <dbReference type="PROSITE" id="PS50110"/>
    </source>
</evidence>
<proteinExistence type="predicted"/>